<dbReference type="EMBL" id="ASHM01108622">
    <property type="protein sequence ID" value="PNX69396.1"/>
    <property type="molecule type" value="Genomic_DNA"/>
</dbReference>
<dbReference type="InterPro" id="IPR039537">
    <property type="entry name" value="Retrotran_Ty1/copia-like"/>
</dbReference>
<dbReference type="InterPro" id="IPR012337">
    <property type="entry name" value="RNaseH-like_sf"/>
</dbReference>
<dbReference type="Proteomes" id="UP000236291">
    <property type="component" value="Unassembled WGS sequence"/>
</dbReference>
<reference evidence="2 3" key="2">
    <citation type="journal article" date="2017" name="Front. Plant Sci.">
        <title>Gene Classification and Mining of Molecular Markers Useful in Red Clover (Trifolium pratense) Breeding.</title>
        <authorList>
            <person name="Istvanek J."/>
            <person name="Dluhosova J."/>
            <person name="Dluhos P."/>
            <person name="Patkova L."/>
            <person name="Nedelnik J."/>
            <person name="Repkova J."/>
        </authorList>
    </citation>
    <scope>NUCLEOTIDE SEQUENCE [LARGE SCALE GENOMIC DNA]</scope>
    <source>
        <strain evidence="3">cv. Tatra</strain>
        <tissue evidence="2">Young leaves</tissue>
    </source>
</reference>
<keyword evidence="2" id="KW-0378">Hydrolase</keyword>
<evidence type="ECO:0000313" key="2">
    <source>
        <dbReference type="EMBL" id="PNX69396.1"/>
    </source>
</evidence>
<proteinExistence type="predicted"/>
<organism evidence="2 3">
    <name type="scientific">Trifolium pratense</name>
    <name type="common">Red clover</name>
    <dbReference type="NCBI Taxonomy" id="57577"/>
    <lineage>
        <taxon>Eukaryota</taxon>
        <taxon>Viridiplantae</taxon>
        <taxon>Streptophyta</taxon>
        <taxon>Embryophyta</taxon>
        <taxon>Tracheophyta</taxon>
        <taxon>Spermatophyta</taxon>
        <taxon>Magnoliopsida</taxon>
        <taxon>eudicotyledons</taxon>
        <taxon>Gunneridae</taxon>
        <taxon>Pentapetalae</taxon>
        <taxon>rosids</taxon>
        <taxon>fabids</taxon>
        <taxon>Fabales</taxon>
        <taxon>Fabaceae</taxon>
        <taxon>Papilionoideae</taxon>
        <taxon>50 kb inversion clade</taxon>
        <taxon>NPAAA clade</taxon>
        <taxon>Hologalegina</taxon>
        <taxon>IRL clade</taxon>
        <taxon>Trifolieae</taxon>
        <taxon>Trifolium</taxon>
    </lineage>
</organism>
<accession>A0A2K3KSY7</accession>
<dbReference type="SUPFAM" id="SSF53098">
    <property type="entry name" value="Ribonuclease H-like"/>
    <property type="match status" value="1"/>
</dbReference>
<dbReference type="AlphaFoldDB" id="A0A2K3KSY7"/>
<feature type="non-terminal residue" evidence="2">
    <location>
        <position position="1"/>
    </location>
</feature>
<evidence type="ECO:0000259" key="1">
    <source>
        <dbReference type="Pfam" id="PF13976"/>
    </source>
</evidence>
<dbReference type="PANTHER" id="PTHR42648">
    <property type="entry name" value="TRANSPOSASE, PUTATIVE-RELATED"/>
    <property type="match status" value="1"/>
</dbReference>
<dbReference type="Pfam" id="PF13976">
    <property type="entry name" value="gag_pre-integrs"/>
    <property type="match status" value="1"/>
</dbReference>
<dbReference type="InterPro" id="IPR025724">
    <property type="entry name" value="GAG-pre-integrase_dom"/>
</dbReference>
<reference evidence="2 3" key="1">
    <citation type="journal article" date="2014" name="Am. J. Bot.">
        <title>Genome assembly and annotation for red clover (Trifolium pratense; Fabaceae).</title>
        <authorList>
            <person name="Istvanek J."/>
            <person name="Jaros M."/>
            <person name="Krenek A."/>
            <person name="Repkova J."/>
        </authorList>
    </citation>
    <scope>NUCLEOTIDE SEQUENCE [LARGE SCALE GENOMIC DNA]</scope>
    <source>
        <strain evidence="3">cv. Tatra</strain>
        <tissue evidence="2">Young leaves</tissue>
    </source>
</reference>
<feature type="domain" description="GAG-pre-integrase" evidence="1">
    <location>
        <begin position="33"/>
        <end position="99"/>
    </location>
</feature>
<name>A0A2K3KSY7_TRIPR</name>
<dbReference type="Gene3D" id="3.30.420.10">
    <property type="entry name" value="Ribonuclease H-like superfamily/Ribonuclease H"/>
    <property type="match status" value="1"/>
</dbReference>
<comment type="caution">
    <text evidence="2">The sequence shown here is derived from an EMBL/GenBank/DDBJ whole genome shotgun (WGS) entry which is preliminary data.</text>
</comment>
<dbReference type="STRING" id="57577.A0A2K3KSY7"/>
<dbReference type="PANTHER" id="PTHR42648:SF18">
    <property type="entry name" value="RETROTRANSPOSON, UNCLASSIFIED-LIKE PROTEIN"/>
    <property type="match status" value="1"/>
</dbReference>
<gene>
    <name evidence="2" type="ORF">L195_g056694</name>
</gene>
<protein>
    <submittedName>
        <fullName evidence="2">Ubiquitin carboxyl-terminal hydrolase</fullName>
    </submittedName>
</protein>
<evidence type="ECO:0000313" key="3">
    <source>
        <dbReference type="Proteomes" id="UP000236291"/>
    </source>
</evidence>
<dbReference type="InterPro" id="IPR036397">
    <property type="entry name" value="RNaseH_sf"/>
</dbReference>
<dbReference type="GO" id="GO:0016787">
    <property type="term" value="F:hydrolase activity"/>
    <property type="evidence" value="ECO:0007669"/>
    <property type="project" value="UniProtKB-KW"/>
</dbReference>
<dbReference type="GO" id="GO:0003676">
    <property type="term" value="F:nucleic acid binding"/>
    <property type="evidence" value="ECO:0007669"/>
    <property type="project" value="InterPro"/>
</dbReference>
<sequence>QKQVSVVFKNDECKVYHDDRGLLFTSHMSKNRMYVITTPVIMPMCLKTAKQESTQLWHDRYGHLSFKGLNTLSKKQMVIGLPELEDSDENCSDCLTGKQHRDIIPKQANWRASVKLELIHSDICGPISPQSNGGCRYFMTFTDDFSRKT</sequence>